<reference evidence="5" key="1">
    <citation type="submission" date="2011-10" db="EMBL/GenBank/DDBJ databases">
        <title>The complete genome of chromosome of Thermovirga lienii DSM 17291.</title>
        <authorList>
            <consortium name="US DOE Joint Genome Institute (JGI-PGF)"/>
            <person name="Lucas S."/>
            <person name="Copeland A."/>
            <person name="Lapidus A."/>
            <person name="Glavina del Rio T."/>
            <person name="Dalin E."/>
            <person name="Tice H."/>
            <person name="Bruce D."/>
            <person name="Goodwin L."/>
            <person name="Pitluck S."/>
            <person name="Peters L."/>
            <person name="Mikhailova N."/>
            <person name="Saunders E."/>
            <person name="Kyrpides N."/>
            <person name="Mavromatis K."/>
            <person name="Ivanova N."/>
            <person name="Last F.I."/>
            <person name="Brettin T."/>
            <person name="Detter J.C."/>
            <person name="Han C."/>
            <person name="Larimer F."/>
            <person name="Land M."/>
            <person name="Hauser L."/>
            <person name="Markowitz V."/>
            <person name="Cheng J.-F."/>
            <person name="Hugenholtz P."/>
            <person name="Woyke T."/>
            <person name="Wu D."/>
            <person name="Spring S."/>
            <person name="Schroeder M."/>
            <person name="Brambilla E.-M."/>
            <person name="Klenk H.-P."/>
            <person name="Eisen J.A."/>
        </authorList>
    </citation>
    <scope>NUCLEOTIDE SEQUENCE [LARGE SCALE GENOMIC DNA]</scope>
    <source>
        <strain evidence="5">ATCC BAA-1197 / DSM 17291 / Cas60314</strain>
    </source>
</reference>
<reference evidence="4 5" key="2">
    <citation type="journal article" date="2012" name="Stand. Genomic Sci.">
        <title>Genome sequence of the moderately thermophilic, amino-acid-degrading and sulfur-reducing bacterium Thermovirga lienii type strain (Cas60314(T)).</title>
        <authorList>
            <person name="Goker M."/>
            <person name="Saunders E."/>
            <person name="Lapidus A."/>
            <person name="Nolan M."/>
            <person name="Lucas S."/>
            <person name="Hammon N."/>
            <person name="Deshpande S."/>
            <person name="Cheng J.F."/>
            <person name="Han C."/>
            <person name="Tapia R."/>
            <person name="Goodwin L.A."/>
            <person name="Pitluck S."/>
            <person name="Liolios K."/>
            <person name="Mavromatis K."/>
            <person name="Pagani I."/>
            <person name="Ivanova N."/>
            <person name="Mikhailova N."/>
            <person name="Pati A."/>
            <person name="Chen A."/>
            <person name="Palaniappan K."/>
            <person name="Land M."/>
            <person name="Chang Y.J."/>
            <person name="Jeffries C.D."/>
            <person name="Brambilla E.M."/>
            <person name="Rohde M."/>
            <person name="Spring S."/>
            <person name="Detter J.C."/>
            <person name="Woyke T."/>
            <person name="Bristow J."/>
            <person name="Eisen J.A."/>
            <person name="Markowitz V."/>
            <person name="Hugenholtz P."/>
            <person name="Kyrpides N.C."/>
            <person name="Klenk H.P."/>
        </authorList>
    </citation>
    <scope>NUCLEOTIDE SEQUENCE [LARGE SCALE GENOMIC DNA]</scope>
    <source>
        <strain evidence="5">ATCC BAA-1197 / DSM 17291 / Cas60314</strain>
    </source>
</reference>
<dbReference type="Gene3D" id="3.40.50.10580">
    <property type="entry name" value="ATPase, V1 complex, subunit F"/>
    <property type="match status" value="1"/>
</dbReference>
<dbReference type="OrthoDB" id="5311at2"/>
<dbReference type="InterPro" id="IPR008218">
    <property type="entry name" value="ATPase_V1-cplx_f_g_su"/>
</dbReference>
<comment type="similarity">
    <text evidence="1">Belongs to the V-ATPase F subunit family.</text>
</comment>
<accession>G7V9Z8</accession>
<dbReference type="Proteomes" id="UP000005868">
    <property type="component" value="Chromosome"/>
</dbReference>
<gene>
    <name evidence="4" type="ordered locus">Tlie_0965</name>
</gene>
<evidence type="ECO:0000256" key="3">
    <source>
        <dbReference type="ARBA" id="ARBA00023065"/>
    </source>
</evidence>
<organism evidence="4 5">
    <name type="scientific">Thermovirga lienii (strain ATCC BAA-1197 / DSM 17291 / Cas60314)</name>
    <dbReference type="NCBI Taxonomy" id="580340"/>
    <lineage>
        <taxon>Bacteria</taxon>
        <taxon>Thermotogati</taxon>
        <taxon>Synergistota</taxon>
        <taxon>Synergistia</taxon>
        <taxon>Synergistales</taxon>
        <taxon>Thermovirgaceae</taxon>
        <taxon>Thermovirga</taxon>
    </lineage>
</organism>
<dbReference type="GO" id="GO:0046961">
    <property type="term" value="F:proton-transporting ATPase activity, rotational mechanism"/>
    <property type="evidence" value="ECO:0007669"/>
    <property type="project" value="InterPro"/>
</dbReference>
<dbReference type="STRING" id="580340.Tlie_0965"/>
<evidence type="ECO:0000256" key="2">
    <source>
        <dbReference type="ARBA" id="ARBA00022448"/>
    </source>
</evidence>
<keyword evidence="5" id="KW-1185">Reference proteome</keyword>
<sequence length="113" mass="12332">MSSNVHKLRMAAVGDYESILPFQAVGAEPFFLSEGEQDKLRNLLLKFAREGYAVVFLLDTIFQEGKDLVAEINENYAVSIIPIPGVKGSTGVGVEAIRKSVEKAVGMDIFAVR</sequence>
<proteinExistence type="inferred from homology"/>
<dbReference type="HOGENOM" id="CLU_135754_1_0_0"/>
<dbReference type="InterPro" id="IPR036906">
    <property type="entry name" value="ATPase_V1_fsu_sf"/>
</dbReference>
<evidence type="ECO:0000313" key="5">
    <source>
        <dbReference type="Proteomes" id="UP000005868"/>
    </source>
</evidence>
<keyword evidence="2" id="KW-0813">Transport</keyword>
<evidence type="ECO:0000256" key="1">
    <source>
        <dbReference type="ARBA" id="ARBA00010148"/>
    </source>
</evidence>
<dbReference type="Pfam" id="PF01990">
    <property type="entry name" value="ATP-synt_F"/>
    <property type="match status" value="1"/>
</dbReference>
<evidence type="ECO:0000313" key="4">
    <source>
        <dbReference type="EMBL" id="AER66698.1"/>
    </source>
</evidence>
<dbReference type="EMBL" id="CP003096">
    <property type="protein sequence ID" value="AER66698.1"/>
    <property type="molecule type" value="Genomic_DNA"/>
</dbReference>
<dbReference type="SUPFAM" id="SSF159468">
    <property type="entry name" value="AtpF-like"/>
    <property type="match status" value="1"/>
</dbReference>
<dbReference type="AlphaFoldDB" id="G7V9Z8"/>
<keyword evidence="3" id="KW-0406">Ion transport</keyword>
<dbReference type="KEGG" id="tli:Tlie_0965"/>
<dbReference type="eggNOG" id="COG1436">
    <property type="taxonomic scope" value="Bacteria"/>
</dbReference>
<name>G7V9Z8_THELD</name>
<protein>
    <submittedName>
        <fullName evidence="4">Vacuolar H+transporting two-sector ATPase F subunit</fullName>
    </submittedName>
</protein>